<organism evidence="4 5">
    <name type="scientific">Intoshia linei</name>
    <dbReference type="NCBI Taxonomy" id="1819745"/>
    <lineage>
        <taxon>Eukaryota</taxon>
        <taxon>Metazoa</taxon>
        <taxon>Spiralia</taxon>
        <taxon>Lophotrochozoa</taxon>
        <taxon>Mesozoa</taxon>
        <taxon>Orthonectida</taxon>
        <taxon>Rhopaluridae</taxon>
        <taxon>Intoshia</taxon>
    </lineage>
</organism>
<evidence type="ECO:0000313" key="5">
    <source>
        <dbReference type="Proteomes" id="UP000078046"/>
    </source>
</evidence>
<feature type="coiled-coil region" evidence="2">
    <location>
        <begin position="206"/>
        <end position="247"/>
    </location>
</feature>
<sequence length="1005" mass="118813">MECPLSESESEDSERQMDGELKRESFILEPIIPDNSELTNENRDIITEVSSSSILQMLDQLSINGKLNTIDVSFLKSKYSNMHDNLKKISILEAEYIHDRKTKADILEFYKSRISDIESFTPTKKIQDKNSDVSDEESVAQQLSQPITNIEVESSNEMLNLRKQLLSTNNELSQIEDRQYQILYKINHLEEEKSILEKELKRLPTIETINDKNEILNNEITKKRREIGQFTQEIQMLNTEIEKCNESVKENDKLIAKSCDKLEKLKGDLVSVSSLPSQISKEIERYSKQKVDVLRKSEMYQQEVDDINTTLSKYDQQVMTKYDEINSIKSELSRINEEMSESERLISAFTTDLNMSREKEVVLLGDRANMDINLKYLNIDKRTENELQNRHLKDKERELRNLKKSEVQHKFCLDQLKSLKNAFDRVNETNNLVSQPNQLLLRRRFDVKHEVDTLKRALSQQNSLTNIESLKVDNFINEEESLLMEQSDLRIEVIELSRLAIIKVNYWNYCLSSIGNDEREQKSKDYQKSEQRFTKIMDDLKQKELIIKEMKKKYVLLHERLEDFAKIYYLIKNERNKCVTSIQISLQKNSELSEKIKIFHNEIEILRNNSNKKENGLHKKRMKISSDILIRDNVQMDLSKNLSLEDKLIEEREQQRLKISRLNQMINLSEEYMINQRKIYDQATKIRNDRGIELVKLNADVCLFYQKFNTQEETIKHSEIEYKLRLDDINNINLELNEQKRNCENLKKLVPKINDYKNELLVLNQQIDICKQRKIELEKRTENPKTENRTRYLDNPEQSYCTLSNKLFTLEKQLGNTEEKLLEKELISRQVNRLIHEIKTDINNRRNETFEIGNKINEIQRSIKTKTKNIKALIAEISLNQAKKFKHIKIKEEAEENIKNIYDNMDNGKYPSKKIEQNWNRYCENNKRIQIDKEVMEKTDEWKNQHRLLNGGFTMADPRPNAYIPENDSQLPIPKPYGVHAPFKPSEHGANMRHIRNPTIKDIEI</sequence>
<reference evidence="4 5" key="1">
    <citation type="submission" date="2016-04" db="EMBL/GenBank/DDBJ databases">
        <title>The genome of Intoshia linei affirms orthonectids as highly simplified spiralians.</title>
        <authorList>
            <person name="Mikhailov K.V."/>
            <person name="Slusarev G.S."/>
            <person name="Nikitin M.A."/>
            <person name="Logacheva M.D."/>
            <person name="Penin A."/>
            <person name="Aleoshin V."/>
            <person name="Panchin Y.V."/>
        </authorList>
    </citation>
    <scope>NUCLEOTIDE SEQUENCE [LARGE SCALE GENOMIC DNA]</scope>
    <source>
        <strain evidence="4">Intl2013</strain>
        <tissue evidence="4">Whole animal</tissue>
    </source>
</reference>
<comment type="caution">
    <text evidence="4">The sequence shown here is derived from an EMBL/GenBank/DDBJ whole genome shotgun (WGS) entry which is preliminary data.</text>
</comment>
<dbReference type="Proteomes" id="UP000078046">
    <property type="component" value="Unassembled WGS sequence"/>
</dbReference>
<dbReference type="AlphaFoldDB" id="A0A177AZV1"/>
<dbReference type="GO" id="GO:0005856">
    <property type="term" value="C:cytoskeleton"/>
    <property type="evidence" value="ECO:0007669"/>
    <property type="project" value="TreeGrafter"/>
</dbReference>
<feature type="coiled-coil region" evidence="2">
    <location>
        <begin position="726"/>
        <end position="780"/>
    </location>
</feature>
<protein>
    <submittedName>
        <fullName evidence="4">Coiled-coil domain-containing protein</fullName>
    </submittedName>
</protein>
<dbReference type="OrthoDB" id="10262929at2759"/>
<proteinExistence type="predicted"/>
<evidence type="ECO:0000256" key="1">
    <source>
        <dbReference type="ARBA" id="ARBA00023054"/>
    </source>
</evidence>
<keyword evidence="5" id="KW-1185">Reference proteome</keyword>
<evidence type="ECO:0000256" key="3">
    <source>
        <dbReference type="SAM" id="MobiDB-lite"/>
    </source>
</evidence>
<accession>A0A177AZV1</accession>
<feature type="region of interest" description="Disordered" evidence="3">
    <location>
        <begin position="1"/>
        <end position="20"/>
    </location>
</feature>
<evidence type="ECO:0000256" key="2">
    <source>
        <dbReference type="SAM" id="Coils"/>
    </source>
</evidence>
<dbReference type="EMBL" id="LWCA01000634">
    <property type="protein sequence ID" value="OAF67548.1"/>
    <property type="molecule type" value="Genomic_DNA"/>
</dbReference>
<feature type="region of interest" description="Disordered" evidence="3">
    <location>
        <begin position="983"/>
        <end position="1005"/>
    </location>
</feature>
<keyword evidence="1 2" id="KW-0175">Coiled coil</keyword>
<dbReference type="PANTHER" id="PTHR32083">
    <property type="entry name" value="CILIA AND FLAGELLA-ASSOCIATED PROTEIN 58-RELATED"/>
    <property type="match status" value="1"/>
</dbReference>
<name>A0A177AZV1_9BILA</name>
<gene>
    <name evidence="4" type="ORF">A3Q56_04720</name>
</gene>
<dbReference type="PANTHER" id="PTHR32083:SF34">
    <property type="entry name" value="COILED-COIL DOMAIN-CONTAINING PROTEIN 146"/>
    <property type="match status" value="1"/>
</dbReference>
<evidence type="ECO:0000313" key="4">
    <source>
        <dbReference type="EMBL" id="OAF67548.1"/>
    </source>
</evidence>